<keyword evidence="6" id="KW-1015">Disulfide bond</keyword>
<keyword evidence="8" id="KW-0393">Immunoglobulin domain</keyword>
<dbReference type="InterPro" id="IPR009030">
    <property type="entry name" value="Growth_fac_rcpt_cys_sf"/>
</dbReference>
<dbReference type="GO" id="GO:0030424">
    <property type="term" value="C:axon"/>
    <property type="evidence" value="ECO:0007669"/>
    <property type="project" value="TreeGrafter"/>
</dbReference>
<feature type="domain" description="Ig-like" evidence="14">
    <location>
        <begin position="1258"/>
        <end position="1346"/>
    </location>
</feature>
<dbReference type="Pfam" id="PF13927">
    <property type="entry name" value="Ig_3"/>
    <property type="match status" value="6"/>
</dbReference>
<feature type="domain" description="Ig-like" evidence="14">
    <location>
        <begin position="1170"/>
        <end position="1253"/>
    </location>
</feature>
<dbReference type="InterPro" id="IPR056861">
    <property type="entry name" value="HMCN1-like_VWA"/>
</dbReference>
<evidence type="ECO:0000256" key="4">
    <source>
        <dbReference type="ARBA" id="ARBA00022729"/>
    </source>
</evidence>
<dbReference type="InterPro" id="IPR003599">
    <property type="entry name" value="Ig_sub"/>
</dbReference>
<dbReference type="InterPro" id="IPR050958">
    <property type="entry name" value="Cell_Adh-Cytoskel_Orgn"/>
</dbReference>
<dbReference type="InterPro" id="IPR018097">
    <property type="entry name" value="EGF_Ca-bd_CS"/>
</dbReference>
<feature type="domain" description="Ig-like" evidence="14">
    <location>
        <begin position="1520"/>
        <end position="1599"/>
    </location>
</feature>
<evidence type="ECO:0000256" key="2">
    <source>
        <dbReference type="ARBA" id="ARBA00022525"/>
    </source>
</evidence>
<dbReference type="PROSITE" id="PS50026">
    <property type="entry name" value="EGF_3"/>
    <property type="match status" value="1"/>
</dbReference>
<dbReference type="CDD" id="cd00096">
    <property type="entry name" value="Ig"/>
    <property type="match status" value="1"/>
</dbReference>
<protein>
    <recommendedName>
        <fullName evidence="10">Hemolin</fullName>
    </recommendedName>
</protein>
<dbReference type="InterPro" id="IPR000742">
    <property type="entry name" value="EGF"/>
</dbReference>
<dbReference type="GO" id="GO:0005509">
    <property type="term" value="F:calcium ion binding"/>
    <property type="evidence" value="ECO:0007669"/>
    <property type="project" value="InterPro"/>
</dbReference>
<dbReference type="PANTHER" id="PTHR45080:SF8">
    <property type="entry name" value="IG-LIKE DOMAIN-CONTAINING PROTEIN"/>
    <property type="match status" value="1"/>
</dbReference>
<evidence type="ECO:0000256" key="8">
    <source>
        <dbReference type="ARBA" id="ARBA00023319"/>
    </source>
</evidence>
<feature type="domain" description="EGF-like" evidence="13">
    <location>
        <begin position="2205"/>
        <end position="2247"/>
    </location>
</feature>
<dbReference type="Pfam" id="PF25106">
    <property type="entry name" value="VWA_4"/>
    <property type="match status" value="1"/>
</dbReference>
<evidence type="ECO:0000256" key="6">
    <source>
        <dbReference type="ARBA" id="ARBA00023157"/>
    </source>
</evidence>
<dbReference type="SMART" id="SM00409">
    <property type="entry name" value="IG"/>
    <property type="match status" value="17"/>
</dbReference>
<dbReference type="GO" id="GO:0007156">
    <property type="term" value="P:homophilic cell adhesion via plasma membrane adhesion molecules"/>
    <property type="evidence" value="ECO:0007669"/>
    <property type="project" value="TreeGrafter"/>
</dbReference>
<dbReference type="GO" id="GO:0050808">
    <property type="term" value="P:synapse organization"/>
    <property type="evidence" value="ECO:0007669"/>
    <property type="project" value="TreeGrafter"/>
</dbReference>
<dbReference type="InterPro" id="IPR056475">
    <property type="entry name" value="GBD_Hemicentin/VWA7"/>
</dbReference>
<dbReference type="InterPro" id="IPR003598">
    <property type="entry name" value="Ig_sub2"/>
</dbReference>
<evidence type="ECO:0000256" key="5">
    <source>
        <dbReference type="ARBA" id="ARBA00022737"/>
    </source>
</evidence>
<name>A0AAV1L384_9NEOP</name>
<evidence type="ECO:0000256" key="12">
    <source>
        <dbReference type="SAM" id="SignalP"/>
    </source>
</evidence>
<dbReference type="SMART" id="SM00181">
    <property type="entry name" value="EGF"/>
    <property type="match status" value="2"/>
</dbReference>
<dbReference type="InterPro" id="IPR013783">
    <property type="entry name" value="Ig-like_fold"/>
</dbReference>
<proteinExistence type="inferred from homology"/>
<dbReference type="Gene3D" id="3.40.50.410">
    <property type="entry name" value="von Willebrand factor, type A domain"/>
    <property type="match status" value="1"/>
</dbReference>
<dbReference type="Proteomes" id="UP001314205">
    <property type="component" value="Unassembled WGS sequence"/>
</dbReference>
<evidence type="ECO:0000259" key="13">
    <source>
        <dbReference type="PROSITE" id="PS50026"/>
    </source>
</evidence>
<feature type="domain" description="Ig-like" evidence="14">
    <location>
        <begin position="1901"/>
        <end position="1993"/>
    </location>
</feature>
<dbReference type="FunFam" id="2.10.25.10:FF:000005">
    <property type="entry name" value="Fibrillin 2"/>
    <property type="match status" value="1"/>
</dbReference>
<keyword evidence="16" id="KW-1185">Reference proteome</keyword>
<dbReference type="PROSITE" id="PS01187">
    <property type="entry name" value="EGF_CA"/>
    <property type="match status" value="2"/>
</dbReference>
<keyword evidence="2" id="KW-0964">Secreted</keyword>
<dbReference type="SUPFAM" id="SSF57184">
    <property type="entry name" value="Growth factor receptor domain"/>
    <property type="match status" value="1"/>
</dbReference>
<reference evidence="15 16" key="1">
    <citation type="submission" date="2023-11" db="EMBL/GenBank/DDBJ databases">
        <authorList>
            <person name="Hedman E."/>
            <person name="Englund M."/>
            <person name="Stromberg M."/>
            <person name="Nyberg Akerstrom W."/>
            <person name="Nylinder S."/>
            <person name="Jareborg N."/>
            <person name="Kallberg Y."/>
            <person name="Kronander E."/>
        </authorList>
    </citation>
    <scope>NUCLEOTIDE SEQUENCE [LARGE SCALE GENOMIC DNA]</scope>
</reference>
<dbReference type="GO" id="GO:0005886">
    <property type="term" value="C:plasma membrane"/>
    <property type="evidence" value="ECO:0007669"/>
    <property type="project" value="TreeGrafter"/>
</dbReference>
<organism evidence="15 16">
    <name type="scientific">Parnassius mnemosyne</name>
    <name type="common">clouded apollo</name>
    <dbReference type="NCBI Taxonomy" id="213953"/>
    <lineage>
        <taxon>Eukaryota</taxon>
        <taxon>Metazoa</taxon>
        <taxon>Ecdysozoa</taxon>
        <taxon>Arthropoda</taxon>
        <taxon>Hexapoda</taxon>
        <taxon>Insecta</taxon>
        <taxon>Pterygota</taxon>
        <taxon>Neoptera</taxon>
        <taxon>Endopterygota</taxon>
        <taxon>Lepidoptera</taxon>
        <taxon>Glossata</taxon>
        <taxon>Ditrysia</taxon>
        <taxon>Papilionoidea</taxon>
        <taxon>Papilionidae</taxon>
        <taxon>Parnassiinae</taxon>
        <taxon>Parnassini</taxon>
        <taxon>Parnassius</taxon>
        <taxon>Driopa</taxon>
    </lineage>
</organism>
<feature type="domain" description="Ig-like" evidence="14">
    <location>
        <begin position="1607"/>
        <end position="1696"/>
    </location>
</feature>
<dbReference type="SMART" id="SM00209">
    <property type="entry name" value="TSP1"/>
    <property type="match status" value="2"/>
</dbReference>
<dbReference type="Pfam" id="PF07679">
    <property type="entry name" value="I-set"/>
    <property type="match status" value="10"/>
</dbReference>
<dbReference type="EMBL" id="CAVLGL010000083">
    <property type="protein sequence ID" value="CAK1589255.1"/>
    <property type="molecule type" value="Genomic_DNA"/>
</dbReference>
<comment type="caution">
    <text evidence="11">Lacks conserved residue(s) required for the propagation of feature annotation.</text>
</comment>
<dbReference type="PROSITE" id="PS50835">
    <property type="entry name" value="IG_LIKE"/>
    <property type="match status" value="16"/>
</dbReference>
<evidence type="ECO:0000313" key="16">
    <source>
        <dbReference type="Proteomes" id="UP001314205"/>
    </source>
</evidence>
<evidence type="ECO:0000313" key="15">
    <source>
        <dbReference type="EMBL" id="CAK1589255.1"/>
    </source>
</evidence>
<evidence type="ECO:0000256" key="11">
    <source>
        <dbReference type="PROSITE-ProRule" id="PRU00076"/>
    </source>
</evidence>
<feature type="chain" id="PRO_5043628779" description="Hemolin" evidence="12">
    <location>
        <begin position="20"/>
        <end position="2325"/>
    </location>
</feature>
<dbReference type="SUPFAM" id="SSF82895">
    <property type="entry name" value="TSP-1 type 1 repeat"/>
    <property type="match status" value="2"/>
</dbReference>
<sequence length="2325" mass="258992">MKVLIFFIILVFGTNVVKTLQILNNTKTKLVNKDDGKSSLVFVFDTTGSMFNDLRQLREGAEMILKTALEESNIIADFVFVPFHDPTIGPATVTKNKDVFKAALNIVRVHGGGDCPEKSLGGIHLALSVSRPRSFVYVFTDATASDHKLVGKVLDAVQRKQSQVVFVLTGHCNDLKKPSYKVYQQIATASSGQVFNLNKTNVHKVLEFVRSSIRGRNVNLGSAVHPAGYNYTQEIPIDSSLGEVTVSVSGAKPKIKVVNPSGKELVGPPKLITTLDLSEIMIVKVLEPEPGNWTITVGSEKDYSVKVSGLSNLTFNHGFSVEKPKSLEETSYRPLQGTYNHMLLSLTLTDVSILIDYAEILTTDGKTMFEVPVREIDSGKKLFLANAFVPPDDFFYIAINGRDQYGQELRRIGATAVQAKPPDAPYLTAPKKIQARAHERVVLKCYVESLVPVTAKWTKDSSRLQRQTTSLQSTSIEYVIEDMREGYVGMYHCSADNVAGHSKTTTEVSLIVDPPQVTVLPVNASLSVGEDLTISCSVFSEALLIKCQIVFTVNDTVNVTNFHVHPTMDGFYTYNKTIPNVSEKDRGVYTCIAANRGGQTNQATYINIESEPLAQIIGPHTLIRQMHTDVQLVCHVDNANLVQWVAPNGTVVEEHAVNGSHNAMLNVYNVTEEGTWSCVGLRNTHRASDAVLLNISMKPKVSIEGDKNITVLNGTIQQIVCTVAAKPQPRIIWHKETEAFLNNTIIQLEPTLYRSVLTLYSDKEEVNGTYFCFGENSAGIDQDSVTVNVRRKMVLLESFTDQSVELYSQLDLHCRVDCHPPAKITWRHNGTELRIDENINISEDGNTVYLQKVDFANLGSYSCVMDNGYETMEVKGMLHVAGLESPVLSKEPSRITTQRGKSAIITCRVLKGNPEPKIIWEHRGEETEEFNDLGRNVIVNEEGYEVTVQNASLVNAGLYRCTAENVIGKDTYEASLIVQYPPELKVSSETNQSNQLEVEAGTKVVLSCEVVGNPPPIVVWTKRERPVTYSKNEYLTDTNDLVIENATELHSGVYNCNATSSLGSVRRNYTLDVYMRPVIAQSEMETPVETVEGQLVELPCTVQGAPTPEVIWLQNGNTITESRKYRDEYGLRFVANLTDFGEYTCIARNDHGAAMLNYTVYIWVVPFVEPPLLEVKNVVIGDNVTLECNAVGFPVPVILWQYKGELLKENTTNLSFNDVGNLYISDASSKHEGMYECIAKNFAGLASRSIVLNVNELPTILRDNYTGPYIATVLDTAMAIACKTAGKPKPYVVWRKGDYYLDNDERYDIGVDGTLTIRSPSEELSGEYTCMAKNIVGNASKTVTVEIYSIPTLMQSEESPSVVDVVEGTNATIHCPIRTAPTDILKWYKETELVSTGSLQLRPVSRAHGGAYACAARNAAGARHARLRLRVRWPPRDTHARTQYIEAVSGDDQYLDCTVDANPSVKTKWLFNSKLMLGENRSRLKLMNIQLRHTGVYKCIASNEYGTLVKEFTLDVLVPPFISEFDVLDVQLKEGTNATLECNARGYPKPDITWEFNNTSWQPQNSTIISRNVSIKSEGIYRCDATNKAGNARLVYRVSVVGGAKIKEITLFNGNVGTTVLEKVEIVLGLRIRIACKAFGKPVPKIQWIRYGNIVGNNTADISYADLMMDEVATSDTGTYSCVASNEFGVDERKIKLDVLESPKIFQSLFQDDDSSDSGNVVTLEVVSGQSFYLHCHPYGNPLPDIYWFKDDIPLKLFDETMVSTDFGEIIQSPAAKYEQSGNYTCIARNKVGETGLVYLVDILVPPPQPKESIKEVNTRIGKQLNLTCPVEGSPMPYVMWVKQPYIEISEEMPRVHLLNDNITLIIDTTEIADSGNYSCVMTNKVGATEVTFNVVIEKPPAIVGNTGNNTIEEHVVALRRSFVLNCNVDGHPPPKINWLKDIQRVSEADVHVEYVVGGSVLAVWSARARHAGQYVCVAESQAGVDTRRYNILVKVPGKWSAWSQWSYCNVTCGLGYQNRSRFCHYVDENNNTIDTTSTSEKLLLDETACKGSTIDRRKCHMPPCEEEESWSVWSRWSACSATCGAGTQVRRRRCRVRGRCPPNDVQIRKCPNLPRCVLGQRHDELYSSQENNETSIYMPEATIEMQPEEIDNRRSLDFDEFNSPARTKSHIYFEVNVTENLDHSERGPCRAGFRYNAIDDTCEDVDECSIVNNRCHATQVCSNVAGAYRCSCPHGFVALAAGQRCLDINECEQEVHGCEFACVNVAGGYVCACPRHLRLHRDRHHCVTPSLYPKPLPYYENFDSEDYMNAAFDFPARYPKYPRY</sequence>
<dbReference type="PROSITE" id="PS50092">
    <property type="entry name" value="TSP1"/>
    <property type="match status" value="2"/>
</dbReference>
<dbReference type="PROSITE" id="PS01186">
    <property type="entry name" value="EGF_2"/>
    <property type="match status" value="1"/>
</dbReference>
<dbReference type="PANTHER" id="PTHR45080">
    <property type="entry name" value="CONTACTIN 5"/>
    <property type="match status" value="1"/>
</dbReference>
<feature type="domain" description="Ig-like" evidence="14">
    <location>
        <begin position="886"/>
        <end position="979"/>
    </location>
</feature>
<dbReference type="InterPro" id="IPR007110">
    <property type="entry name" value="Ig-like_dom"/>
</dbReference>
<accession>A0AAV1L384</accession>
<dbReference type="CDD" id="cd00198">
    <property type="entry name" value="vWFA"/>
    <property type="match status" value="1"/>
</dbReference>
<feature type="domain" description="Ig-like" evidence="14">
    <location>
        <begin position="1077"/>
        <end position="1161"/>
    </location>
</feature>
<keyword evidence="3 11" id="KW-0245">EGF-like domain</keyword>
<dbReference type="Pfam" id="PF00090">
    <property type="entry name" value="TSP_1"/>
    <property type="match status" value="2"/>
</dbReference>
<dbReference type="SUPFAM" id="SSF48726">
    <property type="entry name" value="Immunoglobulin"/>
    <property type="match status" value="16"/>
</dbReference>
<comment type="caution">
    <text evidence="15">The sequence shown here is derived from an EMBL/GenBank/DDBJ whole genome shotgun (WGS) entry which is preliminary data.</text>
</comment>
<evidence type="ECO:0000256" key="10">
    <source>
        <dbReference type="ARBA" id="ARBA00068688"/>
    </source>
</evidence>
<keyword evidence="4 12" id="KW-0732">Signal</keyword>
<feature type="domain" description="Ig-like" evidence="14">
    <location>
        <begin position="1808"/>
        <end position="1892"/>
    </location>
</feature>
<dbReference type="InterPro" id="IPR049883">
    <property type="entry name" value="NOTCH1_EGF-like"/>
</dbReference>
<dbReference type="GO" id="GO:0043025">
    <property type="term" value="C:neuronal cell body"/>
    <property type="evidence" value="ECO:0007669"/>
    <property type="project" value="TreeGrafter"/>
</dbReference>
<dbReference type="Pfam" id="PF07645">
    <property type="entry name" value="EGF_CA"/>
    <property type="match status" value="2"/>
</dbReference>
<feature type="domain" description="Ig-like" evidence="14">
    <location>
        <begin position="422"/>
        <end position="509"/>
    </location>
</feature>
<dbReference type="PROSITE" id="PS00010">
    <property type="entry name" value="ASX_HYDROXYL"/>
    <property type="match status" value="1"/>
</dbReference>
<feature type="domain" description="Ig-like" evidence="14">
    <location>
        <begin position="791"/>
        <end position="875"/>
    </location>
</feature>
<comment type="subcellular location">
    <subcellularLocation>
        <location evidence="1">Secreted</location>
    </subcellularLocation>
</comment>
<dbReference type="InterPro" id="IPR036383">
    <property type="entry name" value="TSP1_rpt_sf"/>
</dbReference>
<gene>
    <name evidence="15" type="ORF">PARMNEM_LOCUS9779</name>
</gene>
<dbReference type="InterPro" id="IPR013098">
    <property type="entry name" value="Ig_I-set"/>
</dbReference>
<evidence type="ECO:0000256" key="3">
    <source>
        <dbReference type="ARBA" id="ARBA00022536"/>
    </source>
</evidence>
<dbReference type="GO" id="GO:0005576">
    <property type="term" value="C:extracellular region"/>
    <property type="evidence" value="ECO:0007669"/>
    <property type="project" value="UniProtKB-SubCell"/>
</dbReference>
<dbReference type="CDD" id="cd00054">
    <property type="entry name" value="EGF_CA"/>
    <property type="match status" value="2"/>
</dbReference>
<feature type="domain" description="Ig-like" evidence="14">
    <location>
        <begin position="982"/>
        <end position="1072"/>
    </location>
</feature>
<dbReference type="Gene3D" id="2.60.40.10">
    <property type="entry name" value="Immunoglobulins"/>
    <property type="match status" value="16"/>
</dbReference>
<dbReference type="InterPro" id="IPR001881">
    <property type="entry name" value="EGF-like_Ca-bd_dom"/>
</dbReference>
<keyword evidence="7" id="KW-0325">Glycoprotein</keyword>
<dbReference type="Pfam" id="PF23560">
    <property type="entry name" value="GBD_Hemicentin"/>
    <property type="match status" value="1"/>
</dbReference>
<dbReference type="FunFam" id="2.60.40.10:FF:000032">
    <property type="entry name" value="palladin isoform X1"/>
    <property type="match status" value="3"/>
</dbReference>
<dbReference type="Gene3D" id="2.20.100.10">
    <property type="entry name" value="Thrombospondin type-1 (TSP1) repeat"/>
    <property type="match status" value="2"/>
</dbReference>
<dbReference type="InterPro" id="IPR036179">
    <property type="entry name" value="Ig-like_dom_sf"/>
</dbReference>
<feature type="domain" description="Ig-like" evidence="14">
    <location>
        <begin position="1435"/>
        <end position="1515"/>
    </location>
</feature>
<feature type="domain" description="Ig-like" evidence="14">
    <location>
        <begin position="1703"/>
        <end position="1790"/>
    </location>
</feature>
<feature type="domain" description="Ig-like" evidence="14">
    <location>
        <begin position="1351"/>
        <end position="1430"/>
    </location>
</feature>
<feature type="domain" description="Ig-like" evidence="14">
    <location>
        <begin position="699"/>
        <end position="788"/>
    </location>
</feature>
<evidence type="ECO:0000256" key="7">
    <source>
        <dbReference type="ARBA" id="ARBA00023180"/>
    </source>
</evidence>
<feature type="domain" description="Ig-like" evidence="14">
    <location>
        <begin position="515"/>
        <end position="607"/>
    </location>
</feature>
<dbReference type="SUPFAM" id="SSF53300">
    <property type="entry name" value="vWA-like"/>
    <property type="match status" value="1"/>
</dbReference>
<evidence type="ECO:0000256" key="1">
    <source>
        <dbReference type="ARBA" id="ARBA00004613"/>
    </source>
</evidence>
<dbReference type="SMART" id="SM00179">
    <property type="entry name" value="EGF_CA"/>
    <property type="match status" value="2"/>
</dbReference>
<dbReference type="InterPro" id="IPR000884">
    <property type="entry name" value="TSP1_rpt"/>
</dbReference>
<feature type="signal peptide" evidence="12">
    <location>
        <begin position="1"/>
        <end position="19"/>
    </location>
</feature>
<comment type="similarity">
    <text evidence="9">Belongs to the hemolin family.</text>
</comment>
<dbReference type="SMART" id="SM00408">
    <property type="entry name" value="IGc2"/>
    <property type="match status" value="17"/>
</dbReference>
<dbReference type="InterPro" id="IPR000152">
    <property type="entry name" value="EGF-type_Asp/Asn_hydroxyl_site"/>
</dbReference>
<dbReference type="GO" id="GO:0008046">
    <property type="term" value="F:axon guidance receptor activity"/>
    <property type="evidence" value="ECO:0007669"/>
    <property type="project" value="TreeGrafter"/>
</dbReference>
<dbReference type="Gene3D" id="2.10.25.10">
    <property type="entry name" value="Laminin"/>
    <property type="match status" value="2"/>
</dbReference>
<evidence type="ECO:0000259" key="14">
    <source>
        <dbReference type="PROSITE" id="PS50835"/>
    </source>
</evidence>
<evidence type="ECO:0000256" key="9">
    <source>
        <dbReference type="ARBA" id="ARBA00061228"/>
    </source>
</evidence>
<keyword evidence="5" id="KW-0677">Repeat</keyword>
<dbReference type="GO" id="GO:0032991">
    <property type="term" value="C:protein-containing complex"/>
    <property type="evidence" value="ECO:0007669"/>
    <property type="project" value="UniProtKB-ARBA"/>
</dbReference>
<dbReference type="InterPro" id="IPR036465">
    <property type="entry name" value="vWFA_dom_sf"/>
</dbReference>